<protein>
    <submittedName>
        <fullName evidence="1">Uncharacterized protein</fullName>
    </submittedName>
</protein>
<dbReference type="Gramene" id="rna-AYBTSS11_LOCUS5181">
    <property type="protein sequence ID" value="CAJ1931311.1"/>
    <property type="gene ID" value="gene-AYBTSS11_LOCUS5181"/>
</dbReference>
<name>A0AA86VCC4_9FABA</name>
<gene>
    <name evidence="1" type="ORF">AYBTSS11_LOCUS5181</name>
</gene>
<dbReference type="EMBL" id="OY731399">
    <property type="protein sequence ID" value="CAJ1931311.1"/>
    <property type="molecule type" value="Genomic_DNA"/>
</dbReference>
<evidence type="ECO:0000313" key="2">
    <source>
        <dbReference type="Proteomes" id="UP001189624"/>
    </source>
</evidence>
<dbReference type="Proteomes" id="UP001189624">
    <property type="component" value="Chromosome 2"/>
</dbReference>
<reference evidence="1" key="1">
    <citation type="submission" date="2023-10" db="EMBL/GenBank/DDBJ databases">
        <authorList>
            <person name="Domelevo Entfellner J.-B."/>
        </authorList>
    </citation>
    <scope>NUCLEOTIDE SEQUENCE</scope>
</reference>
<sequence>MAALQLTQEWDGSDPLASSIVLYQFYITLLSANLETPLSHIQYLHLSMNVSQPLKNKKKKLKRPGDYKYSLRTRGVELA</sequence>
<keyword evidence="2" id="KW-1185">Reference proteome</keyword>
<accession>A0AA86VCC4</accession>
<proteinExistence type="predicted"/>
<organism evidence="1 2">
    <name type="scientific">Sphenostylis stenocarpa</name>
    <dbReference type="NCBI Taxonomy" id="92480"/>
    <lineage>
        <taxon>Eukaryota</taxon>
        <taxon>Viridiplantae</taxon>
        <taxon>Streptophyta</taxon>
        <taxon>Embryophyta</taxon>
        <taxon>Tracheophyta</taxon>
        <taxon>Spermatophyta</taxon>
        <taxon>Magnoliopsida</taxon>
        <taxon>eudicotyledons</taxon>
        <taxon>Gunneridae</taxon>
        <taxon>Pentapetalae</taxon>
        <taxon>rosids</taxon>
        <taxon>fabids</taxon>
        <taxon>Fabales</taxon>
        <taxon>Fabaceae</taxon>
        <taxon>Papilionoideae</taxon>
        <taxon>50 kb inversion clade</taxon>
        <taxon>NPAAA clade</taxon>
        <taxon>indigoferoid/millettioid clade</taxon>
        <taxon>Phaseoleae</taxon>
        <taxon>Sphenostylis</taxon>
    </lineage>
</organism>
<dbReference type="AlphaFoldDB" id="A0AA86VCC4"/>
<evidence type="ECO:0000313" key="1">
    <source>
        <dbReference type="EMBL" id="CAJ1931311.1"/>
    </source>
</evidence>